<dbReference type="InterPro" id="IPR046362">
    <property type="entry name" value="Zw10/DSL1_C_sf"/>
</dbReference>
<dbReference type="InterPro" id="IPR036322">
    <property type="entry name" value="WD40_repeat_dom_sf"/>
</dbReference>
<keyword evidence="4" id="KW-0677">Repeat</keyword>
<feature type="repeat" description="WD" evidence="7">
    <location>
        <begin position="1168"/>
        <end position="1210"/>
    </location>
</feature>
<comment type="similarity">
    <text evidence="6">Belongs to the WD repeat WDR12/YTM1 family.</text>
</comment>
<dbReference type="GO" id="GO:0005654">
    <property type="term" value="C:nucleoplasm"/>
    <property type="evidence" value="ECO:0007669"/>
    <property type="project" value="UniProtKB-SubCell"/>
</dbReference>
<feature type="region of interest" description="Disordered" evidence="8">
    <location>
        <begin position="437"/>
        <end position="456"/>
    </location>
</feature>
<feature type="compositionally biased region" description="Basic and acidic residues" evidence="8">
    <location>
        <begin position="474"/>
        <end position="483"/>
    </location>
</feature>
<dbReference type="GO" id="GO:0000463">
    <property type="term" value="P:maturation of LSU-rRNA from tricistronic rRNA transcript (SSU-rRNA, 5.8S rRNA, LSU-rRNA)"/>
    <property type="evidence" value="ECO:0007669"/>
    <property type="project" value="UniProtKB-UniRule"/>
</dbReference>
<evidence type="ECO:0000256" key="6">
    <source>
        <dbReference type="HAMAP-Rule" id="MF_03029"/>
    </source>
</evidence>
<dbReference type="GO" id="GO:0005730">
    <property type="term" value="C:nucleolus"/>
    <property type="evidence" value="ECO:0007669"/>
    <property type="project" value="UniProtKB-SubCell"/>
</dbReference>
<evidence type="ECO:0000256" key="7">
    <source>
        <dbReference type="PROSITE-ProRule" id="PRU00221"/>
    </source>
</evidence>
<dbReference type="InterPro" id="IPR012972">
    <property type="entry name" value="NLE"/>
</dbReference>
<dbReference type="SMART" id="SM00320">
    <property type="entry name" value="WD40"/>
    <property type="match status" value="6"/>
</dbReference>
<dbReference type="SUPFAM" id="SSF50978">
    <property type="entry name" value="WD40 repeat-like"/>
    <property type="match status" value="1"/>
</dbReference>
<reference evidence="11 12" key="1">
    <citation type="journal article" date="2016" name="Nat. Commun.">
        <title>Ectomycorrhizal ecology is imprinted in the genome of the dominant symbiotic fungus Cenococcum geophilum.</title>
        <authorList>
            <consortium name="DOE Joint Genome Institute"/>
            <person name="Peter M."/>
            <person name="Kohler A."/>
            <person name="Ohm R.A."/>
            <person name="Kuo A."/>
            <person name="Krutzmann J."/>
            <person name="Morin E."/>
            <person name="Arend M."/>
            <person name="Barry K.W."/>
            <person name="Binder M."/>
            <person name="Choi C."/>
            <person name="Clum A."/>
            <person name="Copeland A."/>
            <person name="Grisel N."/>
            <person name="Haridas S."/>
            <person name="Kipfer T."/>
            <person name="LaButti K."/>
            <person name="Lindquist E."/>
            <person name="Lipzen A."/>
            <person name="Maire R."/>
            <person name="Meier B."/>
            <person name="Mihaltcheva S."/>
            <person name="Molinier V."/>
            <person name="Murat C."/>
            <person name="Poggeler S."/>
            <person name="Quandt C.A."/>
            <person name="Sperisen C."/>
            <person name="Tritt A."/>
            <person name="Tisserant E."/>
            <person name="Crous P.W."/>
            <person name="Henrissat B."/>
            <person name="Nehls U."/>
            <person name="Egli S."/>
            <person name="Spatafora J.W."/>
            <person name="Grigoriev I.V."/>
            <person name="Martin F.M."/>
        </authorList>
    </citation>
    <scope>NUCLEOTIDE SEQUENCE [LARGE SCALE GENOMIC DNA]</scope>
    <source>
        <strain evidence="11 12">CBS 207.34</strain>
    </source>
</reference>
<dbReference type="Gene3D" id="1.10.357.150">
    <property type="match status" value="1"/>
</dbReference>
<dbReference type="Pfam" id="PF22766">
    <property type="entry name" value="ZW10_C2"/>
    <property type="match status" value="1"/>
</dbReference>
<dbReference type="GO" id="GO:0006888">
    <property type="term" value="P:endoplasmic reticulum to Golgi vesicle-mediated transport"/>
    <property type="evidence" value="ECO:0007669"/>
    <property type="project" value="TreeGrafter"/>
</dbReference>
<organism evidence="11 12">
    <name type="scientific">Glonium stellatum</name>
    <dbReference type="NCBI Taxonomy" id="574774"/>
    <lineage>
        <taxon>Eukaryota</taxon>
        <taxon>Fungi</taxon>
        <taxon>Dikarya</taxon>
        <taxon>Ascomycota</taxon>
        <taxon>Pezizomycotina</taxon>
        <taxon>Dothideomycetes</taxon>
        <taxon>Pleosporomycetidae</taxon>
        <taxon>Gloniales</taxon>
        <taxon>Gloniaceae</taxon>
        <taxon>Glonium</taxon>
    </lineage>
</organism>
<evidence type="ECO:0000256" key="1">
    <source>
        <dbReference type="ARBA" id="ARBA00022517"/>
    </source>
</evidence>
<dbReference type="GO" id="GO:0000466">
    <property type="term" value="P:maturation of 5.8S rRNA from tricistronic rRNA transcript (SSU-rRNA, 5.8S rRNA, LSU-rRNA)"/>
    <property type="evidence" value="ECO:0007669"/>
    <property type="project" value="UniProtKB-UniRule"/>
</dbReference>
<feature type="repeat" description="WD" evidence="7">
    <location>
        <begin position="1092"/>
        <end position="1133"/>
    </location>
</feature>
<sequence length="1360" mass="148853">MPSKISEKELGDAILQSVKHGTYPESEDVASAELPPIALPNLLEVIGKAREDVKSEIRALSREVAPDVDGWIAQAKQLQADIEHSRATAHNIVQQAESGKAHQARVQDAASKVALLENELMFNETLAQTVEQIQSISELLENAQDAAVQDQVTQALDKLEEADEAMAHLGTFENTRVVTILRTRANQLRAAIVENTTECWNALLVTEPSEQRVTIKDEIQRESPITIDTVVEALSKLRLLDTAIARLCRDFDMIILSPRLSIGSDRIVEEIEINGDDIRASGRVLDMSVTSILEDLHSIAEYLSTRLPPSIAIPLSEKLMPIISSRLISGWLLPSVPLSLDGVQEFQETLSLVLGFAEYLDELGWIGQSRLVDWVDKSPEIWLAKRKEAAIADVRILCVRGIQEKKVVERVETQMVSKSDAIIAGNEQQDDDWGAEWGEEEEEHPTESQHPAVHEDEEDISAWGLEDDEPQEETANRGEKAQEEAGEDEAEAWGWGDEDDNEAAPTGPASKSVEPSNVNGAGGGTQSRGTERELTLKETYTATAVPDSIMEIIMQVVSDVDTLNQSMLSKSVIAPASVGLYSIPSLVLAMYRATAATHYSKDIAGNMLIYNDCTRLSDRIRSFMIDQVQKDQTSNIPSPLRASIRLKLDGDIKAIEGFGKRAYGKEMESQRTIVRDLLDGAQGFANCTVPPFAAECDNAVSMTVDRIREVQRQWKGILSHSALLQSLGSLVSTALNKVIVDIEDMSDIAEEDSKRLRHFCDELAKLSDLFVANERIEEAKDMTGIYTPNWFKFQYLSEILESTLADIKYMWTEGELKLEMETEEVVDLIKALFAESEHRRRAISTLRFELQEILGTFKHRKQFSYISTTTMSEAIGPTHDTAEASQSKVQIRLTTRHSDIELPEDPGVLLVSTGLRRYALSSLVNNLLHTEKPIPFEFLINGQFLKTTIDEFLTANGISAESTLTVEYTRALIPPLHVASFEHDDWVSSVDVLSNTSSAGKWAASDSVRAGQERILSASYDGLLRVWNMSAELLAISPPPNNSGRITSVKTAKFLSPTKIVSGGMDMTLRIWNYSDSSDPTESASITPALELYGHNWGIESIAVHTPSSRILSASSDTTVGVWSAKSSEGTPAPMNLLPNSTVASNKRLKLSKNSAKPVPQRGPLSILTGHTSPVSSVIFAPNDSTVAYSASQDHTLRTWDLPTSALVDTRTTGHSLLSLVAMPKINLLATGTSARHITLIDPRTSATTIAALTLRGHTNAVVSLATDPESIYGLVSGSHDGTCRIWDIRSVRPGTTELGGGQVGESVYSIERESAKAAKKVAGDGVKVFGVSWEKEVGIVSVGEDKRVQVNRGTVGNGG</sequence>
<dbReference type="GO" id="GO:0030687">
    <property type="term" value="C:preribosome, large subunit precursor"/>
    <property type="evidence" value="ECO:0007669"/>
    <property type="project" value="UniProtKB-UniRule"/>
</dbReference>
<evidence type="ECO:0000256" key="4">
    <source>
        <dbReference type="ARBA" id="ARBA00022737"/>
    </source>
</evidence>
<feature type="domain" description="ZW10 C-terminal helical" evidence="10">
    <location>
        <begin position="699"/>
        <end position="844"/>
    </location>
</feature>
<dbReference type="Pfam" id="PF08154">
    <property type="entry name" value="NLE"/>
    <property type="match status" value="1"/>
</dbReference>
<dbReference type="GO" id="GO:0005737">
    <property type="term" value="C:cytoplasm"/>
    <property type="evidence" value="ECO:0007669"/>
    <property type="project" value="GOC"/>
</dbReference>
<dbReference type="HAMAP" id="MF_03029">
    <property type="entry name" value="WDR12"/>
    <property type="match status" value="1"/>
</dbReference>
<dbReference type="Proteomes" id="UP000250140">
    <property type="component" value="Unassembled WGS sequence"/>
</dbReference>
<keyword evidence="2 6" id="KW-0698">rRNA processing</keyword>
<feature type="domain" description="NLE" evidence="9">
    <location>
        <begin position="889"/>
        <end position="953"/>
    </location>
</feature>
<keyword evidence="5 6" id="KW-0539">Nucleus</keyword>
<accession>A0A8E2EXF0</accession>
<comment type="function">
    <text evidence="6">Component of the NOP7 complex, which is required for maturation of the 25S and 5.8S ribosomal RNAs and formation of the 60S ribosome.</text>
</comment>
<keyword evidence="12" id="KW-1185">Reference proteome</keyword>
<evidence type="ECO:0000256" key="8">
    <source>
        <dbReference type="SAM" id="MobiDB-lite"/>
    </source>
</evidence>
<feature type="repeat" description="WD" evidence="7">
    <location>
        <begin position="1060"/>
        <end position="1082"/>
    </location>
</feature>
<dbReference type="OrthoDB" id="534815at2759"/>
<evidence type="ECO:0000256" key="3">
    <source>
        <dbReference type="ARBA" id="ARBA00022574"/>
    </source>
</evidence>
<feature type="region of interest" description="Disordered" evidence="8">
    <location>
        <begin position="468"/>
        <end position="533"/>
    </location>
</feature>
<evidence type="ECO:0000259" key="9">
    <source>
        <dbReference type="Pfam" id="PF08154"/>
    </source>
</evidence>
<gene>
    <name evidence="6" type="primary">YTM1</name>
    <name evidence="11" type="ORF">AOQ84DRAFT_432557</name>
</gene>
<dbReference type="GO" id="GO:1990423">
    <property type="term" value="C:RZZ complex"/>
    <property type="evidence" value="ECO:0007669"/>
    <property type="project" value="TreeGrafter"/>
</dbReference>
<dbReference type="InterPro" id="IPR001680">
    <property type="entry name" value="WD40_rpt"/>
</dbReference>
<proteinExistence type="inferred from homology"/>
<comment type="subunit">
    <text evidence="6">Component of the NOP7 complex, composed of ERB1, NOP7 and YTM1. Within the NOP7 complex ERB1 appears to interact directly with NOP7 and YTM1. The NOP7 complex also associates with the 66S pre-ribosome.</text>
</comment>
<comment type="subcellular location">
    <subcellularLocation>
        <location evidence="6">Nucleus</location>
        <location evidence="6">Nucleolus</location>
    </subcellularLocation>
    <subcellularLocation>
        <location evidence="6">Nucleus</location>
        <location evidence="6">Nucleoplasm</location>
    </subcellularLocation>
</comment>
<dbReference type="PROSITE" id="PS00678">
    <property type="entry name" value="WD_REPEATS_1"/>
    <property type="match status" value="2"/>
</dbReference>
<evidence type="ECO:0000313" key="11">
    <source>
        <dbReference type="EMBL" id="OCL06546.1"/>
    </source>
</evidence>
<dbReference type="PANTHER" id="PTHR12205:SF0">
    <property type="entry name" value="CENTROMERE_KINETOCHORE PROTEIN ZW10 HOMOLOG"/>
    <property type="match status" value="1"/>
</dbReference>
<dbReference type="PANTHER" id="PTHR12205">
    <property type="entry name" value="CENTROMERE/KINETOCHORE PROTEIN ZW10"/>
    <property type="match status" value="1"/>
</dbReference>
<dbReference type="InterPro" id="IPR015943">
    <property type="entry name" value="WD40/YVTN_repeat-like_dom_sf"/>
</dbReference>
<dbReference type="Gene3D" id="2.130.10.10">
    <property type="entry name" value="YVTN repeat-like/Quinoprotein amine dehydrogenase"/>
    <property type="match status" value="1"/>
</dbReference>
<dbReference type="PRINTS" id="PR00320">
    <property type="entry name" value="GPROTEINBRPT"/>
</dbReference>
<dbReference type="InterPro" id="IPR055148">
    <property type="entry name" value="ZW10_C_2"/>
</dbReference>
<name>A0A8E2EXF0_9PEZI</name>
<evidence type="ECO:0000256" key="2">
    <source>
        <dbReference type="ARBA" id="ARBA00022552"/>
    </source>
</evidence>
<protein>
    <recommendedName>
        <fullName evidence="6">Ribosome biogenesis protein YTM1</fullName>
    </recommendedName>
</protein>
<evidence type="ECO:0000256" key="5">
    <source>
        <dbReference type="ARBA" id="ARBA00023242"/>
    </source>
</evidence>
<keyword evidence="3 7" id="KW-0853">WD repeat</keyword>
<dbReference type="GO" id="GO:0043021">
    <property type="term" value="F:ribonucleoprotein complex binding"/>
    <property type="evidence" value="ECO:0007669"/>
    <property type="project" value="UniProtKB-UniRule"/>
</dbReference>
<dbReference type="CDD" id="cd00200">
    <property type="entry name" value="WD40"/>
    <property type="match status" value="1"/>
</dbReference>
<dbReference type="PROSITE" id="PS50082">
    <property type="entry name" value="WD_REPEATS_2"/>
    <property type="match status" value="4"/>
</dbReference>
<dbReference type="InterPro" id="IPR019775">
    <property type="entry name" value="WD40_repeat_CS"/>
</dbReference>
<dbReference type="PROSITE" id="PS50294">
    <property type="entry name" value="WD_REPEATS_REGION"/>
    <property type="match status" value="3"/>
</dbReference>
<feature type="compositionally biased region" description="Acidic residues" evidence="8">
    <location>
        <begin position="484"/>
        <end position="502"/>
    </location>
</feature>
<dbReference type="Pfam" id="PF00400">
    <property type="entry name" value="WD40"/>
    <property type="match status" value="4"/>
</dbReference>
<dbReference type="InterPro" id="IPR028599">
    <property type="entry name" value="WDR12/Ytm1"/>
</dbReference>
<dbReference type="GO" id="GO:0007094">
    <property type="term" value="P:mitotic spindle assembly checkpoint signaling"/>
    <property type="evidence" value="ECO:0007669"/>
    <property type="project" value="TreeGrafter"/>
</dbReference>
<feature type="repeat" description="WD" evidence="7">
    <location>
        <begin position="1255"/>
        <end position="1297"/>
    </location>
</feature>
<keyword evidence="1 6" id="KW-0690">Ribosome biogenesis</keyword>
<dbReference type="InterPro" id="IPR020472">
    <property type="entry name" value="WD40_PAC1"/>
</dbReference>
<dbReference type="EMBL" id="KV750035">
    <property type="protein sequence ID" value="OCL06546.1"/>
    <property type="molecule type" value="Genomic_DNA"/>
</dbReference>
<evidence type="ECO:0000259" key="10">
    <source>
        <dbReference type="Pfam" id="PF22766"/>
    </source>
</evidence>
<evidence type="ECO:0000313" key="12">
    <source>
        <dbReference type="Proteomes" id="UP000250140"/>
    </source>
</evidence>